<organism evidence="2">
    <name type="scientific">Arion vulgaris</name>
    <dbReference type="NCBI Taxonomy" id="1028688"/>
    <lineage>
        <taxon>Eukaryota</taxon>
        <taxon>Metazoa</taxon>
        <taxon>Spiralia</taxon>
        <taxon>Lophotrochozoa</taxon>
        <taxon>Mollusca</taxon>
        <taxon>Gastropoda</taxon>
        <taxon>Heterobranchia</taxon>
        <taxon>Euthyneura</taxon>
        <taxon>Panpulmonata</taxon>
        <taxon>Eupulmonata</taxon>
        <taxon>Stylommatophora</taxon>
        <taxon>Helicina</taxon>
        <taxon>Arionoidea</taxon>
        <taxon>Arionidae</taxon>
        <taxon>Arion</taxon>
    </lineage>
</organism>
<dbReference type="EMBL" id="HACG01051856">
    <property type="protein sequence ID" value="CEK98727.1"/>
    <property type="molecule type" value="Transcribed_RNA"/>
</dbReference>
<feature type="region of interest" description="Disordered" evidence="1">
    <location>
        <begin position="25"/>
        <end position="45"/>
    </location>
</feature>
<feature type="compositionally biased region" description="Low complexity" evidence="1">
    <location>
        <begin position="30"/>
        <end position="45"/>
    </location>
</feature>
<dbReference type="AlphaFoldDB" id="A0A0B7C0K0"/>
<proteinExistence type="predicted"/>
<reference evidence="2" key="1">
    <citation type="submission" date="2014-12" db="EMBL/GenBank/DDBJ databases">
        <title>Insight into the proteome of Arion vulgaris.</title>
        <authorList>
            <person name="Aradska J."/>
            <person name="Bulat T."/>
            <person name="Smidak R."/>
            <person name="Sarate P."/>
            <person name="Gangsoo J."/>
            <person name="Sialana F."/>
            <person name="Bilban M."/>
            <person name="Lubec G."/>
        </authorList>
    </citation>
    <scope>NUCLEOTIDE SEQUENCE</scope>
    <source>
        <tissue evidence="2">Skin</tissue>
    </source>
</reference>
<feature type="region of interest" description="Disordered" evidence="1">
    <location>
        <begin position="58"/>
        <end position="86"/>
    </location>
</feature>
<name>A0A0B7C0K0_9EUPU</name>
<protein>
    <submittedName>
        <fullName evidence="2">Uncharacterized protein</fullName>
    </submittedName>
</protein>
<evidence type="ECO:0000313" key="2">
    <source>
        <dbReference type="EMBL" id="CEK98727.1"/>
    </source>
</evidence>
<gene>
    <name evidence="2" type="primary">ORF219441</name>
</gene>
<sequence length="86" mass="8708">SNQTSPSSRLPACVCPPQNVVMSSSKQLCSSPVSNPTPPASTASPFGAASEALLAVSTKRNSNSISEAADTHSKQVHEPAVTALST</sequence>
<evidence type="ECO:0000256" key="1">
    <source>
        <dbReference type="SAM" id="MobiDB-lite"/>
    </source>
</evidence>
<accession>A0A0B7C0K0</accession>
<feature type="non-terminal residue" evidence="2">
    <location>
        <position position="1"/>
    </location>
</feature>
<feature type="non-terminal residue" evidence="2">
    <location>
        <position position="86"/>
    </location>
</feature>